<dbReference type="Pfam" id="PF17479">
    <property type="entry name" value="DUF3048_C"/>
    <property type="match status" value="1"/>
</dbReference>
<dbReference type="EMBL" id="MHIM01000034">
    <property type="protein sequence ID" value="OGY51610.1"/>
    <property type="molecule type" value="Genomic_DNA"/>
</dbReference>
<feature type="domain" description="DUF3048" evidence="2">
    <location>
        <begin position="54"/>
        <end position="194"/>
    </location>
</feature>
<organism evidence="4 5">
    <name type="scientific">Candidatus Buchananbacteria bacterium RIFCSPLOWO2_01_FULL_39_33</name>
    <dbReference type="NCBI Taxonomy" id="1797543"/>
    <lineage>
        <taxon>Bacteria</taxon>
        <taxon>Candidatus Buchananiibacteriota</taxon>
    </lineage>
</organism>
<name>A0A1G1YIS4_9BACT</name>
<feature type="domain" description="DUF3048" evidence="3">
    <location>
        <begin position="222"/>
        <end position="333"/>
    </location>
</feature>
<evidence type="ECO:0000313" key="4">
    <source>
        <dbReference type="EMBL" id="OGY51610.1"/>
    </source>
</evidence>
<evidence type="ECO:0000259" key="2">
    <source>
        <dbReference type="Pfam" id="PF11258"/>
    </source>
</evidence>
<evidence type="ECO:0000313" key="5">
    <source>
        <dbReference type="Proteomes" id="UP000177376"/>
    </source>
</evidence>
<keyword evidence="1" id="KW-1133">Transmembrane helix</keyword>
<keyword evidence="1" id="KW-0472">Membrane</keyword>
<dbReference type="AlphaFoldDB" id="A0A1G1YIS4"/>
<dbReference type="SUPFAM" id="SSF159774">
    <property type="entry name" value="YerB-like"/>
    <property type="match status" value="1"/>
</dbReference>
<keyword evidence="1" id="KW-0812">Transmembrane</keyword>
<sequence length="344" mass="39292">MKESVKIQIAIAAWLLIMGGFFAYFICYQVFNNLDSVPANQEIVNEEIFYSQLNGLEVDKDNKDFLPAAVMIENHIESRPPSGLAQAKIVYEILTEATITRFLAIYDLSENLEKIGPVRSTRPYFIDLALEYGALYAHSGGSPAALERLKDDDSISNLDEFFGYNSGYFWRDNQRSAPHNLYTSSLLLSKAKDNYQFQDKSDFISWKFKDGWSAGQDGSEIKINYSPTLSYQVVWKYLKSSNKYERWQANKRHIDEEGNIIEADNVIIQSTKTQTLDEIGRKDIDLIGEGQALIFRDGLAIKGQWSKDSVTTRTIFYDESGQEVELNRGQIWIEVVPVDLEISY</sequence>
<evidence type="ECO:0000256" key="1">
    <source>
        <dbReference type="SAM" id="Phobius"/>
    </source>
</evidence>
<protein>
    <recommendedName>
        <fullName evidence="6">Lipoprotein YerB</fullName>
    </recommendedName>
</protein>
<dbReference type="Proteomes" id="UP000177376">
    <property type="component" value="Unassembled WGS sequence"/>
</dbReference>
<feature type="transmembrane region" description="Helical" evidence="1">
    <location>
        <begin position="12"/>
        <end position="31"/>
    </location>
</feature>
<dbReference type="InterPro" id="IPR023158">
    <property type="entry name" value="YerB-like_sf"/>
</dbReference>
<proteinExistence type="predicted"/>
<accession>A0A1G1YIS4</accession>
<dbReference type="InterPro" id="IPR021416">
    <property type="entry name" value="DUF3048_N"/>
</dbReference>
<comment type="caution">
    <text evidence="4">The sequence shown here is derived from an EMBL/GenBank/DDBJ whole genome shotgun (WGS) entry which is preliminary data.</text>
</comment>
<evidence type="ECO:0008006" key="6">
    <source>
        <dbReference type="Google" id="ProtNLM"/>
    </source>
</evidence>
<dbReference type="InterPro" id="IPR035328">
    <property type="entry name" value="DUF3048_C"/>
</dbReference>
<dbReference type="Gene3D" id="3.50.90.10">
    <property type="entry name" value="YerB-like"/>
    <property type="match status" value="1"/>
</dbReference>
<dbReference type="Pfam" id="PF11258">
    <property type="entry name" value="DUF3048"/>
    <property type="match status" value="1"/>
</dbReference>
<reference evidence="4 5" key="1">
    <citation type="journal article" date="2016" name="Nat. Commun.">
        <title>Thousands of microbial genomes shed light on interconnected biogeochemical processes in an aquifer system.</title>
        <authorList>
            <person name="Anantharaman K."/>
            <person name="Brown C.T."/>
            <person name="Hug L.A."/>
            <person name="Sharon I."/>
            <person name="Castelle C.J."/>
            <person name="Probst A.J."/>
            <person name="Thomas B.C."/>
            <person name="Singh A."/>
            <person name="Wilkins M.J."/>
            <person name="Karaoz U."/>
            <person name="Brodie E.L."/>
            <person name="Williams K.H."/>
            <person name="Hubbard S.S."/>
            <person name="Banfield J.F."/>
        </authorList>
    </citation>
    <scope>NUCLEOTIDE SEQUENCE [LARGE SCALE GENOMIC DNA]</scope>
</reference>
<evidence type="ECO:0000259" key="3">
    <source>
        <dbReference type="Pfam" id="PF17479"/>
    </source>
</evidence>
<gene>
    <name evidence="4" type="ORF">A3A02_02265</name>
</gene>